<dbReference type="SUPFAM" id="SSF52151">
    <property type="entry name" value="FabD/lysophospholipase-like"/>
    <property type="match status" value="1"/>
</dbReference>
<dbReference type="PANTHER" id="PTHR42681">
    <property type="entry name" value="MALONYL-COA-ACYL CARRIER PROTEIN TRANSACYLASE, MITOCHONDRIAL"/>
    <property type="match status" value="1"/>
</dbReference>
<dbReference type="InterPro" id="IPR050858">
    <property type="entry name" value="Mal-CoA-ACP_Trans/PKS_FabD"/>
</dbReference>
<dbReference type="InterPro" id="IPR001227">
    <property type="entry name" value="Ac_transferase_dom_sf"/>
</dbReference>
<dbReference type="EMBL" id="VGLS01000771">
    <property type="protein sequence ID" value="MBM3226049.1"/>
    <property type="molecule type" value="Genomic_DNA"/>
</dbReference>
<dbReference type="Gene3D" id="3.40.366.10">
    <property type="entry name" value="Malonyl-Coenzyme A Acyl Carrier Protein, domain 2"/>
    <property type="match status" value="1"/>
</dbReference>
<dbReference type="PANTHER" id="PTHR42681:SF1">
    <property type="entry name" value="MALONYL-COA-ACYL CARRIER PROTEIN TRANSACYLASE, MITOCHONDRIAL"/>
    <property type="match status" value="1"/>
</dbReference>
<dbReference type="EC" id="2.3.1.39" evidence="1"/>
<comment type="catalytic activity">
    <reaction evidence="4">
        <text>holo-[ACP] + malonyl-CoA = malonyl-[ACP] + CoA</text>
        <dbReference type="Rhea" id="RHEA:41792"/>
        <dbReference type="Rhea" id="RHEA-COMP:9623"/>
        <dbReference type="Rhea" id="RHEA-COMP:9685"/>
        <dbReference type="ChEBI" id="CHEBI:57287"/>
        <dbReference type="ChEBI" id="CHEBI:57384"/>
        <dbReference type="ChEBI" id="CHEBI:64479"/>
        <dbReference type="ChEBI" id="CHEBI:78449"/>
        <dbReference type="EC" id="2.3.1.39"/>
    </reaction>
</comment>
<dbReference type="GO" id="GO:0005829">
    <property type="term" value="C:cytosol"/>
    <property type="evidence" value="ECO:0007669"/>
    <property type="project" value="TreeGrafter"/>
</dbReference>
<dbReference type="Gene3D" id="3.30.70.250">
    <property type="entry name" value="Malonyl-CoA ACP transacylase, ACP-binding"/>
    <property type="match status" value="1"/>
</dbReference>
<dbReference type="InterPro" id="IPR016035">
    <property type="entry name" value="Acyl_Trfase/lysoPLipase"/>
</dbReference>
<dbReference type="InterPro" id="IPR014043">
    <property type="entry name" value="Acyl_transferase_dom"/>
</dbReference>
<keyword evidence="3" id="KW-0012">Acyltransferase</keyword>
<protein>
    <recommendedName>
        <fullName evidence="1">[acyl-carrier-protein] S-malonyltransferase</fullName>
        <ecNumber evidence="1">2.3.1.39</ecNumber>
    </recommendedName>
</protein>
<organism evidence="6 7">
    <name type="scientific">Tectimicrobiota bacterium</name>
    <dbReference type="NCBI Taxonomy" id="2528274"/>
    <lineage>
        <taxon>Bacteria</taxon>
        <taxon>Pseudomonadati</taxon>
        <taxon>Nitrospinota/Tectimicrobiota group</taxon>
        <taxon>Candidatus Tectimicrobiota</taxon>
    </lineage>
</organism>
<dbReference type="SMART" id="SM00827">
    <property type="entry name" value="PKS_AT"/>
    <property type="match status" value="1"/>
</dbReference>
<keyword evidence="2" id="KW-0808">Transferase</keyword>
<dbReference type="SUPFAM" id="SSF55048">
    <property type="entry name" value="Probable ACP-binding domain of malonyl-CoA ACP transacylase"/>
    <property type="match status" value="1"/>
</dbReference>
<evidence type="ECO:0000256" key="4">
    <source>
        <dbReference type="ARBA" id="ARBA00048462"/>
    </source>
</evidence>
<gene>
    <name evidence="6" type="ORF">FJZ47_19955</name>
</gene>
<name>A0A938B4G5_UNCTE</name>
<evidence type="ECO:0000313" key="6">
    <source>
        <dbReference type="EMBL" id="MBM3226049.1"/>
    </source>
</evidence>
<evidence type="ECO:0000256" key="3">
    <source>
        <dbReference type="ARBA" id="ARBA00023315"/>
    </source>
</evidence>
<dbReference type="GO" id="GO:0004314">
    <property type="term" value="F:[acyl-carrier-protein] S-malonyltransferase activity"/>
    <property type="evidence" value="ECO:0007669"/>
    <property type="project" value="UniProtKB-EC"/>
</dbReference>
<dbReference type="Proteomes" id="UP000712673">
    <property type="component" value="Unassembled WGS sequence"/>
</dbReference>
<evidence type="ECO:0000259" key="5">
    <source>
        <dbReference type="SMART" id="SM00827"/>
    </source>
</evidence>
<comment type="caution">
    <text evidence="6">The sequence shown here is derived from an EMBL/GenBank/DDBJ whole genome shotgun (WGS) entry which is preliminary data.</text>
</comment>
<accession>A0A938B4G5</accession>
<feature type="domain" description="Malonyl-CoA:ACP transacylase (MAT)" evidence="5">
    <location>
        <begin position="8"/>
        <end position="177"/>
    </location>
</feature>
<evidence type="ECO:0000313" key="7">
    <source>
        <dbReference type="Proteomes" id="UP000712673"/>
    </source>
</evidence>
<dbReference type="GO" id="GO:0006633">
    <property type="term" value="P:fatty acid biosynthetic process"/>
    <property type="evidence" value="ECO:0007669"/>
    <property type="project" value="TreeGrafter"/>
</dbReference>
<evidence type="ECO:0000256" key="2">
    <source>
        <dbReference type="ARBA" id="ARBA00022679"/>
    </source>
</evidence>
<reference evidence="6" key="1">
    <citation type="submission" date="2019-03" db="EMBL/GenBank/DDBJ databases">
        <title>Lake Tanganyika Metagenome-Assembled Genomes (MAGs).</title>
        <authorList>
            <person name="Tran P."/>
        </authorList>
    </citation>
    <scope>NUCLEOTIDE SEQUENCE</scope>
    <source>
        <strain evidence="6">K_DeepCast_65m_m2_066</strain>
    </source>
</reference>
<proteinExistence type="predicted"/>
<evidence type="ECO:0000256" key="1">
    <source>
        <dbReference type="ARBA" id="ARBA00013258"/>
    </source>
</evidence>
<dbReference type="InterPro" id="IPR016036">
    <property type="entry name" value="Malonyl_transacylase_ACP-bd"/>
</dbReference>
<sequence>MATRIVCVFPGQGSQAVGMGQDLWNADDTVKALYQEANDALGYDLQRLCFEGPEDELRLTKHAQPAILVHSMASWTLARRQGLQPVLLAGHSLGEYSALVAAGVLRFADAVRLVHQRGTFMQEAVPPGAGSMAALLGVARHDVEALCAELAGDGVLQAANYNDPGQIVIAGETARIQ</sequence>
<dbReference type="AlphaFoldDB" id="A0A938B4G5"/>
<dbReference type="Pfam" id="PF00698">
    <property type="entry name" value="Acyl_transf_1"/>
    <property type="match status" value="1"/>
</dbReference>
<feature type="non-terminal residue" evidence="6">
    <location>
        <position position="177"/>
    </location>
</feature>